<evidence type="ECO:0000256" key="1">
    <source>
        <dbReference type="ARBA" id="ARBA00022729"/>
    </source>
</evidence>
<protein>
    <recommendedName>
        <fullName evidence="3">DUF4352 domain-containing protein</fullName>
    </recommendedName>
</protein>
<dbReference type="AlphaFoldDB" id="A0AAX2EGX4"/>
<organism evidence="4 5">
    <name type="scientific">Terribacillus saccharophilus</name>
    <dbReference type="NCBI Taxonomy" id="361277"/>
    <lineage>
        <taxon>Bacteria</taxon>
        <taxon>Bacillati</taxon>
        <taxon>Bacillota</taxon>
        <taxon>Bacilli</taxon>
        <taxon>Bacillales</taxon>
        <taxon>Bacillaceae</taxon>
        <taxon>Terribacillus</taxon>
    </lineage>
</organism>
<dbReference type="EMBL" id="FOCD01000002">
    <property type="protein sequence ID" value="SEN46109.1"/>
    <property type="molecule type" value="Genomic_DNA"/>
</dbReference>
<feature type="signal peptide" evidence="2">
    <location>
        <begin position="1"/>
        <end position="20"/>
    </location>
</feature>
<gene>
    <name evidence="4" type="ORF">SAMN04489762_2307</name>
</gene>
<dbReference type="InterPro" id="IPR029051">
    <property type="entry name" value="DUF4352"/>
</dbReference>
<evidence type="ECO:0000259" key="3">
    <source>
        <dbReference type="Pfam" id="PF11611"/>
    </source>
</evidence>
<dbReference type="InterPro" id="IPR029050">
    <property type="entry name" value="Immunoprotect_excell_Ig-like"/>
</dbReference>
<evidence type="ECO:0000256" key="2">
    <source>
        <dbReference type="SAM" id="SignalP"/>
    </source>
</evidence>
<feature type="chain" id="PRO_5043768794" description="DUF4352 domain-containing protein" evidence="2">
    <location>
        <begin position="21"/>
        <end position="291"/>
    </location>
</feature>
<dbReference type="Pfam" id="PF11611">
    <property type="entry name" value="DUF4352"/>
    <property type="match status" value="1"/>
</dbReference>
<keyword evidence="1 2" id="KW-0732">Signal</keyword>
<dbReference type="RefSeq" id="WP_093880754.1">
    <property type="nucleotide sequence ID" value="NZ_FOCD01000002.1"/>
</dbReference>
<dbReference type="Proteomes" id="UP000199735">
    <property type="component" value="Unassembled WGS sequence"/>
</dbReference>
<evidence type="ECO:0000313" key="5">
    <source>
        <dbReference type="Proteomes" id="UP000199735"/>
    </source>
</evidence>
<comment type="caution">
    <text evidence="4">The sequence shown here is derived from an EMBL/GenBank/DDBJ whole genome shotgun (WGS) entry which is preliminary data.</text>
</comment>
<reference evidence="4 5" key="1">
    <citation type="submission" date="2016-10" db="EMBL/GenBank/DDBJ databases">
        <authorList>
            <person name="Varghese N."/>
            <person name="Submissions S."/>
        </authorList>
    </citation>
    <scope>NUCLEOTIDE SEQUENCE [LARGE SCALE GENOMIC DNA]</scope>
    <source>
        <strain evidence="4 5">DSM 21619</strain>
    </source>
</reference>
<evidence type="ECO:0000313" key="4">
    <source>
        <dbReference type="EMBL" id="SEN46109.1"/>
    </source>
</evidence>
<feature type="domain" description="DUF4352" evidence="3">
    <location>
        <begin position="173"/>
        <end position="278"/>
    </location>
</feature>
<sequence length="291" mass="32532">MKKLLFGSMLVLLFILSACGGEEATKVKEEKKASAAETTSVADLEEMDLENMTEEDWDKINLSKKEFKKMLDAMAEADEDGEIAISSAKLTNDETIEVELNNSDGDTLENAMTAAIMDSIIREFYKHSVYYDDKEPTIVFNDLTGYTILENDKPIEYEEDESASSDGKDLGEFKLDEKVDVAGTIITLSNPAYTDERNEYEEEPAKVLSLDVAVQNATDEDLYFDTYDFQVYDADGTLMETYALDYLTADIKPGKNTSGKGFYAVSGKGPYEVYYTDFATDATAKWTIEVK</sequence>
<accession>A0AAX2EGX4</accession>
<dbReference type="Gene3D" id="2.60.40.1240">
    <property type="match status" value="1"/>
</dbReference>
<proteinExistence type="predicted"/>
<name>A0AAX2EGX4_9BACI</name>
<dbReference type="PROSITE" id="PS51257">
    <property type="entry name" value="PROKAR_LIPOPROTEIN"/>
    <property type="match status" value="1"/>
</dbReference>